<keyword evidence="3" id="KW-1185">Reference proteome</keyword>
<evidence type="ECO:0000313" key="3">
    <source>
        <dbReference type="Proteomes" id="UP000499080"/>
    </source>
</evidence>
<name>A0A4Y2DX31_ARAVE</name>
<evidence type="ECO:0000313" key="2">
    <source>
        <dbReference type="EMBL" id="GBM21311.1"/>
    </source>
</evidence>
<sequence>MRKRFNHFTQFTNLAMICKVELPDISFTSIEDIFISNFIQKSWILDDEKPDWLLSHPCICRMQRVTCDDTSQGSRVQSVGFSNSNERNLKSDSLPRRNHEKRDFTFYTVHESCNDM</sequence>
<dbReference type="EMBL" id="BGPR01090935">
    <property type="protein sequence ID" value="GBM21311.1"/>
    <property type="molecule type" value="Genomic_DNA"/>
</dbReference>
<proteinExistence type="predicted"/>
<dbReference type="AlphaFoldDB" id="A0A4Y2DX31"/>
<reference evidence="2 3" key="1">
    <citation type="journal article" date="2019" name="Sci. Rep.">
        <title>Orb-weaving spider Araneus ventricosus genome elucidates the spidroin gene catalogue.</title>
        <authorList>
            <person name="Kono N."/>
            <person name="Nakamura H."/>
            <person name="Ohtoshi R."/>
            <person name="Moran D.A.P."/>
            <person name="Shinohara A."/>
            <person name="Yoshida Y."/>
            <person name="Fujiwara M."/>
            <person name="Mori M."/>
            <person name="Tomita M."/>
            <person name="Arakawa K."/>
        </authorList>
    </citation>
    <scope>NUCLEOTIDE SEQUENCE [LARGE SCALE GENOMIC DNA]</scope>
</reference>
<accession>A0A4Y2DX31</accession>
<dbReference type="Proteomes" id="UP000499080">
    <property type="component" value="Unassembled WGS sequence"/>
</dbReference>
<feature type="region of interest" description="Disordered" evidence="1">
    <location>
        <begin position="71"/>
        <end position="96"/>
    </location>
</feature>
<comment type="caution">
    <text evidence="2">The sequence shown here is derived from an EMBL/GenBank/DDBJ whole genome shotgun (WGS) entry which is preliminary data.</text>
</comment>
<feature type="compositionally biased region" description="Polar residues" evidence="1">
    <location>
        <begin position="71"/>
        <end position="86"/>
    </location>
</feature>
<evidence type="ECO:0000256" key="1">
    <source>
        <dbReference type="SAM" id="MobiDB-lite"/>
    </source>
</evidence>
<gene>
    <name evidence="2" type="ORF">AVEN_241150_1</name>
</gene>
<feature type="compositionally biased region" description="Basic and acidic residues" evidence="1">
    <location>
        <begin position="87"/>
        <end position="96"/>
    </location>
</feature>
<organism evidence="2 3">
    <name type="scientific">Araneus ventricosus</name>
    <name type="common">Orbweaver spider</name>
    <name type="synonym">Epeira ventricosa</name>
    <dbReference type="NCBI Taxonomy" id="182803"/>
    <lineage>
        <taxon>Eukaryota</taxon>
        <taxon>Metazoa</taxon>
        <taxon>Ecdysozoa</taxon>
        <taxon>Arthropoda</taxon>
        <taxon>Chelicerata</taxon>
        <taxon>Arachnida</taxon>
        <taxon>Araneae</taxon>
        <taxon>Araneomorphae</taxon>
        <taxon>Entelegynae</taxon>
        <taxon>Araneoidea</taxon>
        <taxon>Araneidae</taxon>
        <taxon>Araneus</taxon>
    </lineage>
</organism>
<protein>
    <submittedName>
        <fullName evidence="2">Uncharacterized protein</fullName>
    </submittedName>
</protein>